<evidence type="ECO:0000313" key="1">
    <source>
        <dbReference type="EMBL" id="RIA98435.1"/>
    </source>
</evidence>
<gene>
    <name evidence="1" type="ORF">C1645_812684</name>
</gene>
<organism evidence="1 2">
    <name type="scientific">Glomus cerebriforme</name>
    <dbReference type="NCBI Taxonomy" id="658196"/>
    <lineage>
        <taxon>Eukaryota</taxon>
        <taxon>Fungi</taxon>
        <taxon>Fungi incertae sedis</taxon>
        <taxon>Mucoromycota</taxon>
        <taxon>Glomeromycotina</taxon>
        <taxon>Glomeromycetes</taxon>
        <taxon>Glomerales</taxon>
        <taxon>Glomeraceae</taxon>
        <taxon>Glomus</taxon>
    </lineage>
</organism>
<dbReference type="AlphaFoldDB" id="A0A397TPI1"/>
<dbReference type="OrthoDB" id="2411341at2759"/>
<keyword evidence="2" id="KW-1185">Reference proteome</keyword>
<comment type="caution">
    <text evidence="1">The sequence shown here is derived from an EMBL/GenBank/DDBJ whole genome shotgun (WGS) entry which is preliminary data.</text>
</comment>
<dbReference type="EMBL" id="QKYT01000015">
    <property type="protein sequence ID" value="RIA98435.1"/>
    <property type="molecule type" value="Genomic_DNA"/>
</dbReference>
<evidence type="ECO:0000313" key="2">
    <source>
        <dbReference type="Proteomes" id="UP000265703"/>
    </source>
</evidence>
<protein>
    <submittedName>
        <fullName evidence="1">Uncharacterized protein</fullName>
    </submittedName>
</protein>
<accession>A0A397TPI1</accession>
<name>A0A397TPI1_9GLOM</name>
<proteinExistence type="predicted"/>
<reference evidence="1 2" key="1">
    <citation type="submission" date="2018-06" db="EMBL/GenBank/DDBJ databases">
        <title>Comparative genomics reveals the genomic features of Rhizophagus irregularis, R. cerebriforme, R. diaphanum and Gigaspora rosea, and their symbiotic lifestyle signature.</title>
        <authorList>
            <person name="Morin E."/>
            <person name="San Clemente H."/>
            <person name="Chen E.C.H."/>
            <person name="De La Providencia I."/>
            <person name="Hainaut M."/>
            <person name="Kuo A."/>
            <person name="Kohler A."/>
            <person name="Murat C."/>
            <person name="Tang N."/>
            <person name="Roy S."/>
            <person name="Loubradou J."/>
            <person name="Henrissat B."/>
            <person name="Grigoriev I.V."/>
            <person name="Corradi N."/>
            <person name="Roux C."/>
            <person name="Martin F.M."/>
        </authorList>
    </citation>
    <scope>NUCLEOTIDE SEQUENCE [LARGE SCALE GENOMIC DNA]</scope>
    <source>
        <strain evidence="1 2">DAOM 227022</strain>
    </source>
</reference>
<sequence>MELEQVNVESLGFDYPIYSEVLDIKSEPFTKMPGSFCDVFKEPFQKYRLNHNDIIMDVCKEFIHNEKSKINVNDDLSNVEYGKWLDNPEMLQIMSRQILEALLKVWKSPMLSDLPGNPVVWDIWGEDGSSASTIRKGSHKFA</sequence>
<dbReference type="Proteomes" id="UP000265703">
    <property type="component" value="Unassembled WGS sequence"/>
</dbReference>